<proteinExistence type="predicted"/>
<dbReference type="AlphaFoldDB" id="F4WBJ3"/>
<evidence type="ECO:0000313" key="1">
    <source>
        <dbReference type="EMBL" id="EGI68425.1"/>
    </source>
</evidence>
<dbReference type="OrthoDB" id="10060618at2759"/>
<name>F4WBJ3_ACREC</name>
<sequence length="206" mass="23270">MRQDYAVASIVANRNFYMRRRFHDDPDVQELIHCQCQCISPHQDIRKKHSDDQTANEILCLNIKDEVFKAVKPIYEELSSDDLLSRCLGGYTQNNNESFNSVLWSIAPKGVHSSKAIVDIAANIAVCNFNDGLKSVLKIMQVLNLTISTTCYNFCIKTDERRIRAAERAMTAEAKAARRLDISNKKAKDDEDLNLEGQLYGPGIAD</sequence>
<protein>
    <submittedName>
        <fullName evidence="1">Uncharacterized protein</fullName>
    </submittedName>
</protein>
<dbReference type="EMBL" id="GL888064">
    <property type="protein sequence ID" value="EGI68425.1"/>
    <property type="molecule type" value="Genomic_DNA"/>
</dbReference>
<accession>F4WBJ3</accession>
<gene>
    <name evidence="1" type="ORF">G5I_02906</name>
</gene>
<dbReference type="Proteomes" id="UP000007755">
    <property type="component" value="Unassembled WGS sequence"/>
</dbReference>
<dbReference type="InParanoid" id="F4WBJ3"/>
<organism evidence="2">
    <name type="scientific">Acromyrmex echinatior</name>
    <name type="common">Panamanian leafcutter ant</name>
    <name type="synonym">Acromyrmex octospinosus echinatior</name>
    <dbReference type="NCBI Taxonomy" id="103372"/>
    <lineage>
        <taxon>Eukaryota</taxon>
        <taxon>Metazoa</taxon>
        <taxon>Ecdysozoa</taxon>
        <taxon>Arthropoda</taxon>
        <taxon>Hexapoda</taxon>
        <taxon>Insecta</taxon>
        <taxon>Pterygota</taxon>
        <taxon>Neoptera</taxon>
        <taxon>Endopterygota</taxon>
        <taxon>Hymenoptera</taxon>
        <taxon>Apocrita</taxon>
        <taxon>Aculeata</taxon>
        <taxon>Formicoidea</taxon>
        <taxon>Formicidae</taxon>
        <taxon>Myrmicinae</taxon>
        <taxon>Acromyrmex</taxon>
    </lineage>
</organism>
<reference evidence="1" key="1">
    <citation type="submission" date="2011-02" db="EMBL/GenBank/DDBJ databases">
        <title>The genome of the leaf-cutting ant Acromyrmex echinatior suggests key adaptations to social evolution and fungus farming.</title>
        <authorList>
            <person name="Nygaard S."/>
            <person name="Zhang G."/>
        </authorList>
    </citation>
    <scope>NUCLEOTIDE SEQUENCE</scope>
</reference>
<evidence type="ECO:0000313" key="2">
    <source>
        <dbReference type="Proteomes" id="UP000007755"/>
    </source>
</evidence>
<keyword evidence="2" id="KW-1185">Reference proteome</keyword>